<dbReference type="SUPFAM" id="SSF52540">
    <property type="entry name" value="P-loop containing nucleoside triphosphate hydrolases"/>
    <property type="match status" value="1"/>
</dbReference>
<gene>
    <name evidence="1" type="ORF">H8704_00635</name>
</gene>
<evidence type="ECO:0000313" key="2">
    <source>
        <dbReference type="Proteomes" id="UP000606193"/>
    </source>
</evidence>
<organism evidence="1 2">
    <name type="scientific">Jutongia huaianensis</name>
    <dbReference type="NCBI Taxonomy" id="2763668"/>
    <lineage>
        <taxon>Bacteria</taxon>
        <taxon>Bacillati</taxon>
        <taxon>Bacillota</taxon>
        <taxon>Clostridia</taxon>
        <taxon>Lachnospirales</taxon>
        <taxon>Lachnospiraceae</taxon>
        <taxon>Jutongia</taxon>
    </lineage>
</organism>
<protein>
    <submittedName>
        <fullName evidence="1">ATP-binding protein</fullName>
    </submittedName>
</protein>
<accession>A0ABR7MXP3</accession>
<dbReference type="GO" id="GO:0005524">
    <property type="term" value="F:ATP binding"/>
    <property type="evidence" value="ECO:0007669"/>
    <property type="project" value="UniProtKB-KW"/>
</dbReference>
<dbReference type="Gene3D" id="3.40.50.300">
    <property type="entry name" value="P-loop containing nucleotide triphosphate hydrolases"/>
    <property type="match status" value="1"/>
</dbReference>
<dbReference type="RefSeq" id="WP_249296903.1">
    <property type="nucleotide sequence ID" value="NZ_JACRSX010000001.1"/>
</dbReference>
<keyword evidence="1" id="KW-0067">ATP-binding</keyword>
<comment type="caution">
    <text evidence="1">The sequence shown here is derived from an EMBL/GenBank/DDBJ whole genome shotgun (WGS) entry which is preliminary data.</text>
</comment>
<evidence type="ECO:0000313" key="1">
    <source>
        <dbReference type="EMBL" id="MBC8561147.1"/>
    </source>
</evidence>
<sequence>MQNPFTLTFGKSPLEPVERPVQTNEIIDTFTAEPVNQQMFLITGVRGSGKTVMMTEISRKLRTRDEWVVIELNPSVDLLQGMLSKLNSNPVCAGIIKSAKIDLSFWGFGVSIEGAAPITDAETAIIAILEKMKKNGKKLLVTIDEVTNNEFMHVFAGSFQIFVRQDLPIFLLATGLYENIDELQNEKNLTFLYRAPKIQMKPLNQQAIIKKYMNIFQIEREQAAQMAELTKGYPFAFQVLGYLTWNNRGNYREVLEEYEQYLSEFVYDKIWSELSRKDRVVARGIAETDSGKIKDIREHLGMETNQFNPYRKRLIKKGILSGEMRGYVYFTLPLFEDYVLENA</sequence>
<keyword evidence="1" id="KW-0547">Nucleotide-binding</keyword>
<dbReference type="Proteomes" id="UP000606193">
    <property type="component" value="Unassembled WGS sequence"/>
</dbReference>
<proteinExistence type="predicted"/>
<reference evidence="1 2" key="1">
    <citation type="submission" date="2020-08" db="EMBL/GenBank/DDBJ databases">
        <title>Genome public.</title>
        <authorList>
            <person name="Liu C."/>
            <person name="Sun Q."/>
        </authorList>
    </citation>
    <scope>NUCLEOTIDE SEQUENCE [LARGE SCALE GENOMIC DNA]</scope>
    <source>
        <strain evidence="1 2">NSJ-37</strain>
    </source>
</reference>
<name>A0ABR7MXP3_9FIRM</name>
<dbReference type="EMBL" id="JACRSX010000001">
    <property type="protein sequence ID" value="MBC8561147.1"/>
    <property type="molecule type" value="Genomic_DNA"/>
</dbReference>
<dbReference type="InterPro" id="IPR027417">
    <property type="entry name" value="P-loop_NTPase"/>
</dbReference>
<keyword evidence="2" id="KW-1185">Reference proteome</keyword>